<keyword evidence="2" id="KW-0132">Cell division</keyword>
<organism evidence="2">
    <name type="scientific">Actinoplanes campanulatus</name>
    <dbReference type="NCBI Taxonomy" id="113559"/>
    <lineage>
        <taxon>Bacteria</taxon>
        <taxon>Bacillati</taxon>
        <taxon>Actinomycetota</taxon>
        <taxon>Actinomycetes</taxon>
        <taxon>Micromonosporales</taxon>
        <taxon>Micromonosporaceae</taxon>
        <taxon>Actinoplanes</taxon>
    </lineage>
</organism>
<proteinExistence type="predicted"/>
<dbReference type="GO" id="GO:0051301">
    <property type="term" value="P:cell division"/>
    <property type="evidence" value="ECO:0007669"/>
    <property type="project" value="UniProtKB-KW"/>
</dbReference>
<keyword evidence="1" id="KW-1133">Transmembrane helix</keyword>
<accession>A0ABQ3WE68</accession>
<dbReference type="SUPFAM" id="SSF52540">
    <property type="entry name" value="P-loop containing nucleoside triphosphate hydrolases"/>
    <property type="match status" value="1"/>
</dbReference>
<dbReference type="Gene3D" id="3.40.50.300">
    <property type="entry name" value="P-loop containing nucleotide triphosphate hydrolases"/>
    <property type="match status" value="1"/>
</dbReference>
<dbReference type="EMBL" id="BOMF01000035">
    <property type="protein sequence ID" value="GID44670.1"/>
    <property type="molecule type" value="Genomic_DNA"/>
</dbReference>
<dbReference type="InterPro" id="IPR027417">
    <property type="entry name" value="P-loop_NTPase"/>
</dbReference>
<protein>
    <submittedName>
        <fullName evidence="2">Cell division protein FtsK</fullName>
    </submittedName>
</protein>
<evidence type="ECO:0000256" key="1">
    <source>
        <dbReference type="SAM" id="Phobius"/>
    </source>
</evidence>
<gene>
    <name evidence="2" type="primary">ftsK_2</name>
    <name evidence="2" type="ORF">Aca07nite_19450</name>
</gene>
<keyword evidence="2" id="KW-0131">Cell cycle</keyword>
<comment type="caution">
    <text evidence="2">The sequence shown here is derived from an EMBL/GenBank/DDBJ whole genome shotgun (WGS) entry which is preliminary data.</text>
</comment>
<sequence>MARLYPSMSSVFFGAIVKILAWLVKQLARALWQLIVVAVCHPRTSAAIAIMSTLVLYVGWITITAVASALLLTAGGWRLAHGDSYERFVGRWVRTWWRRWWAYRRQWITVLTRCELRVNDDSGRVHVPKLREVYSTRYWDRLVIRPAIGQELKDFRDAAERLRAAFGARRATVREISPQLYGLDFMRRDPLNEVVPATAIPAGVDQVDLRRIPIGIDEFGDPYTVSLLGGTLCAAGSIGAGKAGVEWNILRGIAPLTAAGLVRNVGIDPKLKELRQGRPLIFAEGDYATGPDDTVELLERLVADMKRDAASDGDERDFEPRPGRPLTVIYIDEGAPLTRYWPRGIRSKIDDLLGLILTQGRAVGYTVVFLIQEPTKDTFTLRDLFTRRLAMRLPTESHTDAALIEDAVKYGATCHQISESTPGVLFSLEDGARSVVRARLGYVRNEDIRELIDYIEQAQNVIDLASRRIDRTDEMAA</sequence>
<feature type="transmembrane region" description="Helical" evidence="1">
    <location>
        <begin position="6"/>
        <end position="24"/>
    </location>
</feature>
<keyword evidence="1" id="KW-0472">Membrane</keyword>
<evidence type="ECO:0000313" key="2">
    <source>
        <dbReference type="EMBL" id="GID44670.1"/>
    </source>
</evidence>
<reference evidence="2" key="1">
    <citation type="submission" date="2021-01" db="EMBL/GenBank/DDBJ databases">
        <title>Whole genome shotgun sequence of Actinoplanes capillaceus NBRC 16408.</title>
        <authorList>
            <person name="Komaki H."/>
            <person name="Tamura T."/>
        </authorList>
    </citation>
    <scope>NUCLEOTIDE SEQUENCE [LARGE SCALE GENOMIC DNA]</scope>
    <source>
        <strain evidence="2">NBRC 16408</strain>
    </source>
</reference>
<name>A0ABQ3WE68_9ACTN</name>
<keyword evidence="1" id="KW-0812">Transmembrane</keyword>